<dbReference type="Pfam" id="PF00188">
    <property type="entry name" value="CAP"/>
    <property type="match status" value="2"/>
</dbReference>
<dbReference type="GO" id="GO:0005576">
    <property type="term" value="C:extracellular region"/>
    <property type="evidence" value="ECO:0007669"/>
    <property type="project" value="InterPro"/>
</dbReference>
<organism evidence="4">
    <name type="scientific">Heligmosomoides polygyrus bakeri</name>
    <name type="common">Parasitic nematode worm</name>
    <name type="synonym">Heligmosomoides bakeri</name>
    <dbReference type="NCBI Taxonomy" id="375939"/>
    <lineage>
        <taxon>Eukaryota</taxon>
        <taxon>Metazoa</taxon>
        <taxon>Ecdysozoa</taxon>
        <taxon>Nematoda</taxon>
        <taxon>Chromadorea</taxon>
        <taxon>Rhabditida</taxon>
        <taxon>Rhabditina</taxon>
        <taxon>Rhabditomorpha</taxon>
        <taxon>Strongyloidea</taxon>
        <taxon>Heligmosomidae</taxon>
        <taxon>Heligmosomoides</taxon>
    </lineage>
</organism>
<dbReference type="SUPFAM" id="SSF55797">
    <property type="entry name" value="PR-1-like"/>
    <property type="match status" value="2"/>
</dbReference>
<reference evidence="4" key="1">
    <citation type="submission" date="2011-05" db="EMBL/GenBank/DDBJ databases">
        <title>Heligmosomoides polygyrus as a model for gastrointestinal nematode infections : Proteomic analysis reveals dominance of venom allergen homologues among adult excretory-secretory (HES) products.</title>
        <authorList>
            <person name="Hewitson J.P."/>
            <person name="Harcus Y."/>
            <person name="Maizels R.M."/>
        </authorList>
    </citation>
    <scope>NUCLEOTIDE SEQUENCE</scope>
</reference>
<keyword evidence="2" id="KW-0732">Signal</keyword>
<dbReference type="InterPro" id="IPR035940">
    <property type="entry name" value="CAP_sf"/>
</dbReference>
<dbReference type="PROSITE" id="PS01010">
    <property type="entry name" value="CRISP_2"/>
    <property type="match status" value="1"/>
</dbReference>
<dbReference type="PANTHER" id="PTHR10334">
    <property type="entry name" value="CYSTEINE-RICH SECRETORY PROTEIN-RELATED"/>
    <property type="match status" value="1"/>
</dbReference>
<proteinExistence type="predicted"/>
<dbReference type="EMBL" id="JF914921">
    <property type="protein sequence ID" value="AEP82930.1"/>
    <property type="molecule type" value="Genomic_DNA"/>
</dbReference>
<dbReference type="CDD" id="cd05380">
    <property type="entry name" value="CAP_euk"/>
    <property type="match status" value="2"/>
</dbReference>
<protein>
    <submittedName>
        <fullName evidence="4">Venom allergen/ancylostoma secreted protein-like 14</fullName>
    </submittedName>
</protein>
<dbReference type="Gene3D" id="3.40.33.10">
    <property type="entry name" value="CAP"/>
    <property type="match status" value="2"/>
</dbReference>
<dbReference type="PRINTS" id="PR00837">
    <property type="entry name" value="V5TPXLIKE"/>
</dbReference>
<dbReference type="InterPro" id="IPR001283">
    <property type="entry name" value="CRISP-related"/>
</dbReference>
<evidence type="ECO:0000259" key="3">
    <source>
        <dbReference type="SMART" id="SM00198"/>
    </source>
</evidence>
<sequence>MLALVALLLVITKPSSETAFGCNLNDVTDEEREQALSYHNDLRSQLALGSLDYYEASWGPAANMYQLTWSCSLEQTVSNAIQGCPSSPSVPEEYGLNVQIWTLTTPSNFLLESLAVWQSQYADSTPTNVVDSKIPDFAQMINAKTLTVACSKQKCSDTLAIAACIYDQPRLKEGDEIFEEGAACSSNADCTTYTPATCNSTSGLCAVEVSTTTPPTGAAATTTPSSGAGATATPPNAHPNPAINQICPANGHMNDRIRTRALDMINYRRSQLANGLVQKFNGNYLPKAGNMVQLKYDCSLENSADTHAKTCSRTNSNAAADIGETIKNADVSTTVTTRVEGMGEAVKVWWRKIKTETVSIGMAVTFKSQHVNAPIRTFTTLAWATTTRIGCGVEKCNGFFFIVCHYQPRGNIVNSVIYQTGEPCTRCPSGAACATPLCVL</sequence>
<dbReference type="SMART" id="SM00198">
    <property type="entry name" value="SCP"/>
    <property type="match status" value="2"/>
</dbReference>
<dbReference type="AlphaFoldDB" id="G4XWY2"/>
<dbReference type="InterPro" id="IPR014044">
    <property type="entry name" value="CAP_dom"/>
</dbReference>
<feature type="signal peptide" evidence="2">
    <location>
        <begin position="1"/>
        <end position="18"/>
    </location>
</feature>
<accession>G4XWY2</accession>
<feature type="domain" description="SCP" evidence="3">
    <location>
        <begin position="30"/>
        <end position="174"/>
    </location>
</feature>
<evidence type="ECO:0000256" key="2">
    <source>
        <dbReference type="SAM" id="SignalP"/>
    </source>
</evidence>
<feature type="region of interest" description="Disordered" evidence="1">
    <location>
        <begin position="215"/>
        <end position="240"/>
    </location>
</feature>
<name>G4XWY2_HELBE</name>
<evidence type="ECO:0000256" key="1">
    <source>
        <dbReference type="SAM" id="MobiDB-lite"/>
    </source>
</evidence>
<feature type="chain" id="PRO_5003471043" evidence="2">
    <location>
        <begin position="19"/>
        <end position="440"/>
    </location>
</feature>
<evidence type="ECO:0000313" key="4">
    <source>
        <dbReference type="EMBL" id="AEP82930.1"/>
    </source>
</evidence>
<dbReference type="InterPro" id="IPR018244">
    <property type="entry name" value="Allrgn_V5/Tpx1_CS"/>
</dbReference>
<feature type="domain" description="SCP" evidence="3">
    <location>
        <begin position="256"/>
        <end position="414"/>
    </location>
</feature>